<dbReference type="InterPro" id="IPR036388">
    <property type="entry name" value="WH-like_DNA-bd_sf"/>
</dbReference>
<evidence type="ECO:0000256" key="1">
    <source>
        <dbReference type="ARBA" id="ARBA00023015"/>
    </source>
</evidence>
<evidence type="ECO:0000313" key="6">
    <source>
        <dbReference type="EMBL" id="MEU0711031.1"/>
    </source>
</evidence>
<evidence type="ECO:0000256" key="3">
    <source>
        <dbReference type="ARBA" id="ARBA00023163"/>
    </source>
</evidence>
<dbReference type="SUPFAM" id="SSF46785">
    <property type="entry name" value="Winged helix' DNA-binding domain"/>
    <property type="match status" value="1"/>
</dbReference>
<name>A0ABV2WCH1_9ACTN</name>
<keyword evidence="2" id="KW-0238">DNA-binding</keyword>
<keyword evidence="7" id="KW-1185">Reference proteome</keyword>
<keyword evidence="1" id="KW-0805">Transcription regulation</keyword>
<feature type="domain" description="HTH marR-type" evidence="5">
    <location>
        <begin position="27"/>
        <end position="159"/>
    </location>
</feature>
<gene>
    <name evidence="6" type="ORF">ABZ508_27075</name>
</gene>
<dbReference type="InterPro" id="IPR039422">
    <property type="entry name" value="MarR/SlyA-like"/>
</dbReference>
<evidence type="ECO:0000259" key="5">
    <source>
        <dbReference type="PROSITE" id="PS50995"/>
    </source>
</evidence>
<dbReference type="PRINTS" id="PR00598">
    <property type="entry name" value="HTHMARR"/>
</dbReference>
<proteinExistence type="predicted"/>
<dbReference type="Pfam" id="PF01047">
    <property type="entry name" value="MarR"/>
    <property type="match status" value="1"/>
</dbReference>
<dbReference type="PANTHER" id="PTHR33164">
    <property type="entry name" value="TRANSCRIPTIONAL REGULATOR, MARR FAMILY"/>
    <property type="match status" value="1"/>
</dbReference>
<protein>
    <submittedName>
        <fullName evidence="6">MarR family winged helix-turn-helix transcriptional regulator</fullName>
    </submittedName>
</protein>
<dbReference type="InterPro" id="IPR023187">
    <property type="entry name" value="Tscrpt_reg_MarR-type_CS"/>
</dbReference>
<dbReference type="EMBL" id="JBEXZR010000030">
    <property type="protein sequence ID" value="MEU0711031.1"/>
    <property type="molecule type" value="Genomic_DNA"/>
</dbReference>
<dbReference type="Proteomes" id="UP001550378">
    <property type="component" value="Unassembled WGS sequence"/>
</dbReference>
<dbReference type="SMART" id="SM00347">
    <property type="entry name" value="HTH_MARR"/>
    <property type="match status" value="1"/>
</dbReference>
<dbReference type="InterPro" id="IPR000835">
    <property type="entry name" value="HTH_MarR-typ"/>
</dbReference>
<sequence>MSGPQHPEGGAERPACPDAAPPSAAHCGPLSHALSRVARLHRIAAGRFLKEAGIYPGQEFVMMHLWESGPVRQSELIKVLDLDPSTVTKMLQRLEQTGHVRRSPDPADRRAVLVEATAASCTLHTQVTEAWGRLEELTLAGLDAHERAELGRLLGRVEANLCKEAPGCPGTPPARDTGPGTARDTPSRAAQDSTSSARSTSAAEL</sequence>
<dbReference type="Gene3D" id="1.10.10.10">
    <property type="entry name" value="Winged helix-like DNA-binding domain superfamily/Winged helix DNA-binding domain"/>
    <property type="match status" value="1"/>
</dbReference>
<feature type="region of interest" description="Disordered" evidence="4">
    <location>
        <begin position="1"/>
        <end position="22"/>
    </location>
</feature>
<feature type="region of interest" description="Disordered" evidence="4">
    <location>
        <begin position="164"/>
        <end position="205"/>
    </location>
</feature>
<evidence type="ECO:0000313" key="7">
    <source>
        <dbReference type="Proteomes" id="UP001550378"/>
    </source>
</evidence>
<evidence type="ECO:0000256" key="4">
    <source>
        <dbReference type="SAM" id="MobiDB-lite"/>
    </source>
</evidence>
<dbReference type="PROSITE" id="PS01117">
    <property type="entry name" value="HTH_MARR_1"/>
    <property type="match status" value="1"/>
</dbReference>
<accession>A0ABV2WCH1</accession>
<evidence type="ECO:0000256" key="2">
    <source>
        <dbReference type="ARBA" id="ARBA00023125"/>
    </source>
</evidence>
<dbReference type="InterPro" id="IPR036390">
    <property type="entry name" value="WH_DNA-bd_sf"/>
</dbReference>
<dbReference type="PANTHER" id="PTHR33164:SF43">
    <property type="entry name" value="HTH-TYPE TRANSCRIPTIONAL REPRESSOR YETL"/>
    <property type="match status" value="1"/>
</dbReference>
<keyword evidence="3" id="KW-0804">Transcription</keyword>
<dbReference type="RefSeq" id="WP_359659159.1">
    <property type="nucleotide sequence ID" value="NZ_JBEXZP010000492.1"/>
</dbReference>
<reference evidence="6 7" key="1">
    <citation type="submission" date="2024-06" db="EMBL/GenBank/DDBJ databases">
        <title>The Natural Products Discovery Center: Release of the First 8490 Sequenced Strains for Exploring Actinobacteria Biosynthetic Diversity.</title>
        <authorList>
            <person name="Kalkreuter E."/>
            <person name="Kautsar S.A."/>
            <person name="Yang D."/>
            <person name="Bader C.D."/>
            <person name="Teijaro C.N."/>
            <person name="Fluegel L."/>
            <person name="Davis C.M."/>
            <person name="Simpson J.R."/>
            <person name="Lauterbach L."/>
            <person name="Steele A.D."/>
            <person name="Gui C."/>
            <person name="Meng S."/>
            <person name="Li G."/>
            <person name="Viehrig K."/>
            <person name="Ye F."/>
            <person name="Su P."/>
            <person name="Kiefer A.F."/>
            <person name="Nichols A."/>
            <person name="Cepeda A.J."/>
            <person name="Yan W."/>
            <person name="Fan B."/>
            <person name="Jiang Y."/>
            <person name="Adhikari A."/>
            <person name="Zheng C.-J."/>
            <person name="Schuster L."/>
            <person name="Cowan T.M."/>
            <person name="Smanski M.J."/>
            <person name="Chevrette M.G."/>
            <person name="De Carvalho L.P.S."/>
            <person name="Shen B."/>
        </authorList>
    </citation>
    <scope>NUCLEOTIDE SEQUENCE [LARGE SCALE GENOMIC DNA]</scope>
    <source>
        <strain evidence="6 7">NPDC006337</strain>
    </source>
</reference>
<feature type="compositionally biased region" description="Low complexity" evidence="4">
    <location>
        <begin position="187"/>
        <end position="205"/>
    </location>
</feature>
<comment type="caution">
    <text evidence="6">The sequence shown here is derived from an EMBL/GenBank/DDBJ whole genome shotgun (WGS) entry which is preliminary data.</text>
</comment>
<dbReference type="PROSITE" id="PS50995">
    <property type="entry name" value="HTH_MARR_2"/>
    <property type="match status" value="1"/>
</dbReference>
<organism evidence="6 7">
    <name type="scientific">Streptomyces lavendulocolor</name>
    <dbReference type="NCBI Taxonomy" id="67316"/>
    <lineage>
        <taxon>Bacteria</taxon>
        <taxon>Bacillati</taxon>
        <taxon>Actinomycetota</taxon>
        <taxon>Actinomycetes</taxon>
        <taxon>Kitasatosporales</taxon>
        <taxon>Streptomycetaceae</taxon>
        <taxon>Streptomyces</taxon>
    </lineage>
</organism>